<sequence>MNLQNPKKFKMLIDQAHESALNVLRPISRKYDKAEQSYPKELDMFASLIDGMNDGGEGINAGAAVGKRGNTDSGNKNGVNMSTVLGVIEMCYGDTGLLLSMPRQGLGNSAIAAVANDEQLERFKGTWAAMAITEPGCGSDSAAIRTTATKDGNDYILNGEKIFVTSGERADAIVVWATLDKKLGRAAIKSFVVPKGTPGMKVERLEHKLGIKASDTAVIRFIDCRVPAENLLGHAEIDVAKGFAGVMETFDNTRPLVAAMAVGCAKASLERIKEIFKDQLDENYRTPYLQTSHIAAQIYRMEAEWEAARLLTMKAAWMADNKKPNSREASISKAKAGRICNEITLKCVELAASVGYNEEELLEKWARDSKILDIFEGTQQIQQLIIARRELAKSSSELK</sequence>
<dbReference type="Proteomes" id="UP000243468">
    <property type="component" value="Unassembled WGS sequence"/>
</dbReference>
<accession>A0A1G6K9C7</accession>
<dbReference type="GO" id="GO:0050660">
    <property type="term" value="F:flavin adenine dinucleotide binding"/>
    <property type="evidence" value="ECO:0007669"/>
    <property type="project" value="InterPro"/>
</dbReference>
<dbReference type="PANTHER" id="PTHR43884">
    <property type="entry name" value="ACYL-COA DEHYDROGENASE"/>
    <property type="match status" value="1"/>
</dbReference>
<dbReference type="PANTHER" id="PTHR43884:SF12">
    <property type="entry name" value="ISOVALERYL-COA DEHYDROGENASE, MITOCHONDRIAL-RELATED"/>
    <property type="match status" value="1"/>
</dbReference>
<evidence type="ECO:0000313" key="10">
    <source>
        <dbReference type="Proteomes" id="UP000243468"/>
    </source>
</evidence>
<dbReference type="InterPro" id="IPR009100">
    <property type="entry name" value="AcylCoA_DH/oxidase_NM_dom_sf"/>
</dbReference>
<feature type="domain" description="Acyl-CoA oxidase/dehydrogenase middle" evidence="8">
    <location>
        <begin position="129"/>
        <end position="224"/>
    </location>
</feature>
<dbReference type="Gene3D" id="1.20.140.10">
    <property type="entry name" value="Butyryl-CoA Dehydrogenase, subunit A, domain 3"/>
    <property type="match status" value="1"/>
</dbReference>
<dbReference type="Pfam" id="PF02770">
    <property type="entry name" value="Acyl-CoA_dh_M"/>
    <property type="match status" value="1"/>
</dbReference>
<comment type="similarity">
    <text evidence="2 6">Belongs to the acyl-CoA dehydrogenase family.</text>
</comment>
<evidence type="ECO:0000256" key="6">
    <source>
        <dbReference type="RuleBase" id="RU362125"/>
    </source>
</evidence>
<dbReference type="GO" id="GO:0003995">
    <property type="term" value="F:acyl-CoA dehydrogenase activity"/>
    <property type="evidence" value="ECO:0007669"/>
    <property type="project" value="TreeGrafter"/>
</dbReference>
<dbReference type="Pfam" id="PF00441">
    <property type="entry name" value="Acyl-CoA_dh_1"/>
    <property type="match status" value="1"/>
</dbReference>
<dbReference type="EMBL" id="FMYO01000004">
    <property type="protein sequence ID" value="SDC27468.1"/>
    <property type="molecule type" value="Genomic_DNA"/>
</dbReference>
<organism evidence="9 10">
    <name type="scientific">Acinetobacter kookii</name>
    <dbReference type="NCBI Taxonomy" id="1226327"/>
    <lineage>
        <taxon>Bacteria</taxon>
        <taxon>Pseudomonadati</taxon>
        <taxon>Pseudomonadota</taxon>
        <taxon>Gammaproteobacteria</taxon>
        <taxon>Moraxellales</taxon>
        <taxon>Moraxellaceae</taxon>
        <taxon>Acinetobacter</taxon>
    </lineage>
</organism>
<dbReference type="AlphaFoldDB" id="A0A1G6K9C7"/>
<dbReference type="STRING" id="1226327.SAMN05421732_104216"/>
<dbReference type="InterPro" id="IPR036250">
    <property type="entry name" value="AcylCo_DH-like_C"/>
</dbReference>
<dbReference type="OrthoDB" id="142556at2"/>
<evidence type="ECO:0000256" key="1">
    <source>
        <dbReference type="ARBA" id="ARBA00001974"/>
    </source>
</evidence>
<dbReference type="InterPro" id="IPR037069">
    <property type="entry name" value="AcylCoA_DH/ox_N_sf"/>
</dbReference>
<reference evidence="10" key="1">
    <citation type="submission" date="2016-09" db="EMBL/GenBank/DDBJ databases">
        <authorList>
            <person name="Varghese N."/>
            <person name="Submissions S."/>
        </authorList>
    </citation>
    <scope>NUCLEOTIDE SEQUENCE [LARGE SCALE GENOMIC DNA]</scope>
    <source>
        <strain evidence="10">ANC 4667</strain>
    </source>
</reference>
<evidence type="ECO:0000256" key="4">
    <source>
        <dbReference type="ARBA" id="ARBA00022827"/>
    </source>
</evidence>
<dbReference type="Gene3D" id="2.40.110.10">
    <property type="entry name" value="Butyryl-CoA Dehydrogenase, subunit A, domain 2"/>
    <property type="match status" value="1"/>
</dbReference>
<evidence type="ECO:0000256" key="5">
    <source>
        <dbReference type="ARBA" id="ARBA00023002"/>
    </source>
</evidence>
<keyword evidence="3 6" id="KW-0285">Flavoprotein</keyword>
<evidence type="ECO:0000259" key="8">
    <source>
        <dbReference type="Pfam" id="PF02770"/>
    </source>
</evidence>
<keyword evidence="4 6" id="KW-0274">FAD</keyword>
<evidence type="ECO:0000256" key="3">
    <source>
        <dbReference type="ARBA" id="ARBA00022630"/>
    </source>
</evidence>
<comment type="cofactor">
    <cofactor evidence="1 6">
        <name>FAD</name>
        <dbReference type="ChEBI" id="CHEBI:57692"/>
    </cofactor>
</comment>
<keyword evidence="5 6" id="KW-0560">Oxidoreductase</keyword>
<feature type="domain" description="Acyl-CoA dehydrogenase/oxidase C-terminal" evidence="7">
    <location>
        <begin position="241"/>
        <end position="389"/>
    </location>
</feature>
<dbReference type="RefSeq" id="WP_092819701.1">
    <property type="nucleotide sequence ID" value="NZ_BAABKJ010000002.1"/>
</dbReference>
<dbReference type="FunFam" id="2.40.110.10:FF:000001">
    <property type="entry name" value="Acyl-CoA dehydrogenase, mitochondrial"/>
    <property type="match status" value="1"/>
</dbReference>
<proteinExistence type="inferred from homology"/>
<dbReference type="InterPro" id="IPR009075">
    <property type="entry name" value="AcylCo_DH/oxidase_C"/>
</dbReference>
<dbReference type="SUPFAM" id="SSF56645">
    <property type="entry name" value="Acyl-CoA dehydrogenase NM domain-like"/>
    <property type="match status" value="1"/>
</dbReference>
<keyword evidence="10" id="KW-1185">Reference proteome</keyword>
<dbReference type="InterPro" id="IPR006091">
    <property type="entry name" value="Acyl-CoA_Oxase/DH_mid-dom"/>
</dbReference>
<evidence type="ECO:0000313" key="9">
    <source>
        <dbReference type="EMBL" id="SDC27468.1"/>
    </source>
</evidence>
<evidence type="ECO:0000256" key="2">
    <source>
        <dbReference type="ARBA" id="ARBA00009347"/>
    </source>
</evidence>
<gene>
    <name evidence="9" type="ORF">SAMN05421732_104216</name>
</gene>
<evidence type="ECO:0000259" key="7">
    <source>
        <dbReference type="Pfam" id="PF00441"/>
    </source>
</evidence>
<protein>
    <submittedName>
        <fullName evidence="9">Acyl-CoA dehydrogenase</fullName>
    </submittedName>
</protein>
<name>A0A1G6K9C7_9GAMM</name>
<dbReference type="InterPro" id="IPR046373">
    <property type="entry name" value="Acyl-CoA_Oxase/DH_mid-dom_sf"/>
</dbReference>
<dbReference type="SUPFAM" id="SSF47203">
    <property type="entry name" value="Acyl-CoA dehydrogenase C-terminal domain-like"/>
    <property type="match status" value="1"/>
</dbReference>
<dbReference type="Gene3D" id="1.10.540.10">
    <property type="entry name" value="Acyl-CoA dehydrogenase/oxidase, N-terminal domain"/>
    <property type="match status" value="1"/>
</dbReference>